<dbReference type="AlphaFoldDB" id="A0AA39U4R6"/>
<comment type="caution">
    <text evidence="1">The sequence shown here is derived from an EMBL/GenBank/DDBJ whole genome shotgun (WGS) entry which is preliminary data.</text>
</comment>
<sequence>MPGTEATAESKINLERTRGALVLWSDGHGIAQGQLADVFSRSRKLRRIITKTLSHVTNVLLERTWSDKLERLSVHARLATENVSYLVHEDTDSQIDAASASASDISSDSIGEIAEDLRTDAQYLVAIELLLKNPILDPDPGYALEDFVGTWNPAQLYADKIESRYPLADKDPITLLAEANFKRYLRCQGARDAQENAENQEVADETDVAGTFIAASQFHDSGIGTSIAPTTSYAETVMSYRQEGRSVRIPPLPEEA</sequence>
<gene>
    <name evidence="1" type="ORF">B0T14DRAFT_571628</name>
</gene>
<proteinExistence type="predicted"/>
<accession>A0AA39U4R6</accession>
<evidence type="ECO:0000313" key="2">
    <source>
        <dbReference type="Proteomes" id="UP001175000"/>
    </source>
</evidence>
<dbReference type="Proteomes" id="UP001175000">
    <property type="component" value="Unassembled WGS sequence"/>
</dbReference>
<name>A0AA39U4R6_9PEZI</name>
<dbReference type="EMBL" id="JAULSU010000007">
    <property type="protein sequence ID" value="KAK0611765.1"/>
    <property type="molecule type" value="Genomic_DNA"/>
</dbReference>
<reference evidence="1" key="1">
    <citation type="submission" date="2023-06" db="EMBL/GenBank/DDBJ databases">
        <title>Genome-scale phylogeny and comparative genomics of the fungal order Sordariales.</title>
        <authorList>
            <consortium name="Lawrence Berkeley National Laboratory"/>
            <person name="Hensen N."/>
            <person name="Bonometti L."/>
            <person name="Westerberg I."/>
            <person name="Brannstrom I.O."/>
            <person name="Guillou S."/>
            <person name="Cros-Aarteil S."/>
            <person name="Calhoun S."/>
            <person name="Haridas S."/>
            <person name="Kuo A."/>
            <person name="Mondo S."/>
            <person name="Pangilinan J."/>
            <person name="Riley R."/>
            <person name="Labutti K."/>
            <person name="Andreopoulos B."/>
            <person name="Lipzen A."/>
            <person name="Chen C."/>
            <person name="Yanf M."/>
            <person name="Daum C."/>
            <person name="Ng V."/>
            <person name="Clum A."/>
            <person name="Steindorff A."/>
            <person name="Ohm R."/>
            <person name="Martin F."/>
            <person name="Silar P."/>
            <person name="Natvig D."/>
            <person name="Lalanne C."/>
            <person name="Gautier V."/>
            <person name="Ament-Velasquez S.L."/>
            <person name="Kruys A."/>
            <person name="Hutchinson M.I."/>
            <person name="Powell A.J."/>
            <person name="Barry K."/>
            <person name="Miller A.N."/>
            <person name="Grigoriev I.V."/>
            <person name="Debuchy R."/>
            <person name="Gladieux P."/>
            <person name="Thoren M.H."/>
            <person name="Johannesson H."/>
        </authorList>
    </citation>
    <scope>NUCLEOTIDE SEQUENCE</scope>
    <source>
        <strain evidence="1">CBS 606.72</strain>
    </source>
</reference>
<evidence type="ECO:0000313" key="1">
    <source>
        <dbReference type="EMBL" id="KAK0611765.1"/>
    </source>
</evidence>
<protein>
    <submittedName>
        <fullName evidence="1">Uncharacterized protein</fullName>
    </submittedName>
</protein>
<organism evidence="1 2">
    <name type="scientific">Immersiella caudata</name>
    <dbReference type="NCBI Taxonomy" id="314043"/>
    <lineage>
        <taxon>Eukaryota</taxon>
        <taxon>Fungi</taxon>
        <taxon>Dikarya</taxon>
        <taxon>Ascomycota</taxon>
        <taxon>Pezizomycotina</taxon>
        <taxon>Sordariomycetes</taxon>
        <taxon>Sordariomycetidae</taxon>
        <taxon>Sordariales</taxon>
        <taxon>Lasiosphaeriaceae</taxon>
        <taxon>Immersiella</taxon>
    </lineage>
</organism>
<keyword evidence="2" id="KW-1185">Reference proteome</keyword>